<feature type="domain" description="SCP" evidence="19">
    <location>
        <begin position="106"/>
        <end position="232"/>
    </location>
</feature>
<evidence type="ECO:0000256" key="16">
    <source>
        <dbReference type="ARBA" id="ARBA00023152"/>
    </source>
</evidence>
<dbReference type="PANTHER" id="PTHR11406:SF10">
    <property type="entry name" value="PHOSPHOGLYCERATE KINASE 2"/>
    <property type="match status" value="1"/>
</dbReference>
<dbReference type="SUPFAM" id="SSF55797">
    <property type="entry name" value="PR-1-like"/>
    <property type="match status" value="1"/>
</dbReference>
<dbReference type="GO" id="GO:0004618">
    <property type="term" value="F:phosphoglycerate kinase activity"/>
    <property type="evidence" value="ECO:0007669"/>
    <property type="project" value="UniProtKB-EC"/>
</dbReference>
<dbReference type="PRINTS" id="PR00477">
    <property type="entry name" value="PHGLYCKINASE"/>
</dbReference>
<keyword evidence="15" id="KW-0007">Acetylation</keyword>
<evidence type="ECO:0000256" key="3">
    <source>
        <dbReference type="ARBA" id="ARBA00004496"/>
    </source>
</evidence>
<dbReference type="Gene3D" id="3.40.33.10">
    <property type="entry name" value="CAP"/>
    <property type="match status" value="1"/>
</dbReference>
<name>A0AA41MG00_SCICA</name>
<keyword evidence="14" id="KW-0460">Magnesium</keyword>
<dbReference type="InterPro" id="IPR001576">
    <property type="entry name" value="Phosphoglycerate_kinase"/>
</dbReference>
<keyword evidence="12 17" id="KW-0418">Kinase</keyword>
<proteinExistence type="inferred from homology"/>
<evidence type="ECO:0000256" key="7">
    <source>
        <dbReference type="ARBA" id="ARBA00022490"/>
    </source>
</evidence>
<keyword evidence="9 17" id="KW-0808">Transferase</keyword>
<dbReference type="GO" id="GO:0005524">
    <property type="term" value="F:ATP binding"/>
    <property type="evidence" value="ECO:0007669"/>
    <property type="project" value="UniProtKB-KW"/>
</dbReference>
<dbReference type="GO" id="GO:0046872">
    <property type="term" value="F:metal ion binding"/>
    <property type="evidence" value="ECO:0007669"/>
    <property type="project" value="UniProtKB-KW"/>
</dbReference>
<dbReference type="Proteomes" id="UP001166674">
    <property type="component" value="Unassembled WGS sequence"/>
</dbReference>
<dbReference type="InterPro" id="IPR035940">
    <property type="entry name" value="CAP_sf"/>
</dbReference>
<dbReference type="GO" id="GO:0070062">
    <property type="term" value="C:extracellular exosome"/>
    <property type="evidence" value="ECO:0007669"/>
    <property type="project" value="TreeGrafter"/>
</dbReference>
<evidence type="ECO:0000256" key="18">
    <source>
        <dbReference type="RuleBase" id="RU000696"/>
    </source>
</evidence>
<comment type="caution">
    <text evidence="20">The sequence shown here is derived from an EMBL/GenBank/DDBJ whole genome shotgun (WGS) entry which is preliminary data.</text>
</comment>
<dbReference type="EMBL" id="JAATJV010163499">
    <property type="protein sequence ID" value="MBZ3871263.1"/>
    <property type="molecule type" value="Genomic_DNA"/>
</dbReference>
<dbReference type="AlphaFoldDB" id="A0AA41MG00"/>
<evidence type="ECO:0000256" key="1">
    <source>
        <dbReference type="ARBA" id="ARBA00000642"/>
    </source>
</evidence>
<evidence type="ECO:0000256" key="13">
    <source>
        <dbReference type="ARBA" id="ARBA00022840"/>
    </source>
</evidence>
<keyword evidence="16" id="KW-0324">Glycolysis</keyword>
<comment type="similarity">
    <text evidence="5 17">Belongs to the phosphoglycerate kinase family.</text>
</comment>
<comment type="catalytic activity">
    <reaction evidence="1 17">
        <text>(2R)-3-phosphoglycerate + ATP = (2R)-3-phospho-glyceroyl phosphate + ADP</text>
        <dbReference type="Rhea" id="RHEA:14801"/>
        <dbReference type="ChEBI" id="CHEBI:30616"/>
        <dbReference type="ChEBI" id="CHEBI:57604"/>
        <dbReference type="ChEBI" id="CHEBI:58272"/>
        <dbReference type="ChEBI" id="CHEBI:456216"/>
        <dbReference type="EC" id="2.7.2.3"/>
    </reaction>
</comment>
<dbReference type="GO" id="GO:0035686">
    <property type="term" value="C:sperm fibrous sheath"/>
    <property type="evidence" value="ECO:0007669"/>
    <property type="project" value="TreeGrafter"/>
</dbReference>
<dbReference type="SMART" id="SM00198">
    <property type="entry name" value="SCP"/>
    <property type="match status" value="1"/>
</dbReference>
<evidence type="ECO:0000256" key="12">
    <source>
        <dbReference type="ARBA" id="ARBA00022777"/>
    </source>
</evidence>
<keyword evidence="10" id="KW-0479">Metal-binding</keyword>
<dbReference type="GO" id="GO:0043531">
    <property type="term" value="F:ADP binding"/>
    <property type="evidence" value="ECO:0007669"/>
    <property type="project" value="TreeGrafter"/>
</dbReference>
<evidence type="ECO:0000256" key="10">
    <source>
        <dbReference type="ARBA" id="ARBA00022723"/>
    </source>
</evidence>
<dbReference type="GO" id="GO:0006096">
    <property type="term" value="P:glycolytic process"/>
    <property type="evidence" value="ECO:0007669"/>
    <property type="project" value="UniProtKB-KW"/>
</dbReference>
<dbReference type="FunFam" id="3.40.50.1260:FF:000019">
    <property type="entry name" value="Phosphoglycerate kinase 1"/>
    <property type="match status" value="1"/>
</dbReference>
<accession>A0AA41MG00</accession>
<protein>
    <recommendedName>
        <fullName evidence="17">Phosphoglycerate kinase</fullName>
        <ecNumber evidence="17">2.7.2.3</ecNumber>
    </recommendedName>
</protein>
<evidence type="ECO:0000256" key="15">
    <source>
        <dbReference type="ARBA" id="ARBA00022990"/>
    </source>
</evidence>
<evidence type="ECO:0000259" key="19">
    <source>
        <dbReference type="SMART" id="SM00198"/>
    </source>
</evidence>
<dbReference type="InterPro" id="IPR014044">
    <property type="entry name" value="CAP_dom"/>
</dbReference>
<dbReference type="Pfam" id="PF00162">
    <property type="entry name" value="PGK"/>
    <property type="match status" value="1"/>
</dbReference>
<keyword evidence="8" id="KW-0597">Phosphoprotein</keyword>
<dbReference type="CDD" id="cd00318">
    <property type="entry name" value="Phosphoglycerate_kinase"/>
    <property type="match status" value="1"/>
</dbReference>
<keyword evidence="21" id="KW-1185">Reference proteome</keyword>
<dbReference type="InterPro" id="IPR036043">
    <property type="entry name" value="Phosphoglycerate_kinase_sf"/>
</dbReference>
<evidence type="ECO:0000256" key="14">
    <source>
        <dbReference type="ARBA" id="ARBA00022842"/>
    </source>
</evidence>
<keyword evidence="11" id="KW-0547">Nucleotide-binding</keyword>
<dbReference type="HAMAP" id="MF_00145">
    <property type="entry name" value="Phosphoglyc_kinase"/>
    <property type="match status" value="1"/>
</dbReference>
<reference evidence="20" key="1">
    <citation type="submission" date="2020-03" db="EMBL/GenBank/DDBJ databases">
        <title>Studies in the Genomics of Life Span.</title>
        <authorList>
            <person name="Glass D."/>
        </authorList>
    </citation>
    <scope>NUCLEOTIDE SEQUENCE</scope>
    <source>
        <strain evidence="20">SUZIE</strain>
        <tissue evidence="20">Muscle</tissue>
    </source>
</reference>
<evidence type="ECO:0000313" key="21">
    <source>
        <dbReference type="Proteomes" id="UP001166674"/>
    </source>
</evidence>
<evidence type="ECO:0000256" key="5">
    <source>
        <dbReference type="ARBA" id="ARBA00008982"/>
    </source>
</evidence>
<dbReference type="PROSITE" id="PS00111">
    <property type="entry name" value="PGLYCERATE_KINASE"/>
    <property type="match status" value="1"/>
</dbReference>
<gene>
    <name evidence="20" type="ORF">SUZIE_112065</name>
</gene>
<keyword evidence="13" id="KW-0067">ATP-binding</keyword>
<evidence type="ECO:0000256" key="17">
    <source>
        <dbReference type="RuleBase" id="RU000532"/>
    </source>
</evidence>
<dbReference type="Pfam" id="PF00188">
    <property type="entry name" value="CAP"/>
    <property type="match status" value="1"/>
</dbReference>
<comment type="subunit">
    <text evidence="6 18">Monomer.</text>
</comment>
<keyword evidence="7" id="KW-0963">Cytoplasm</keyword>
<dbReference type="EC" id="2.7.2.3" evidence="17"/>
<evidence type="ECO:0000256" key="8">
    <source>
        <dbReference type="ARBA" id="ARBA00022553"/>
    </source>
</evidence>
<comment type="subcellular location">
    <subcellularLocation>
        <location evidence="3">Cytoplasm</location>
    </subcellularLocation>
</comment>
<evidence type="ECO:0000256" key="2">
    <source>
        <dbReference type="ARBA" id="ARBA00001946"/>
    </source>
</evidence>
<dbReference type="GO" id="GO:0005829">
    <property type="term" value="C:cytosol"/>
    <property type="evidence" value="ECO:0007669"/>
    <property type="project" value="TreeGrafter"/>
</dbReference>
<dbReference type="FunFam" id="3.40.50.1260:FF:000031">
    <property type="entry name" value="Phosphoglycerate kinase 1"/>
    <property type="match status" value="1"/>
</dbReference>
<evidence type="ECO:0000256" key="4">
    <source>
        <dbReference type="ARBA" id="ARBA00004838"/>
    </source>
</evidence>
<evidence type="ECO:0000256" key="6">
    <source>
        <dbReference type="ARBA" id="ARBA00011245"/>
    </source>
</evidence>
<organism evidence="20 21">
    <name type="scientific">Sciurus carolinensis</name>
    <name type="common">Eastern gray squirrel</name>
    <dbReference type="NCBI Taxonomy" id="30640"/>
    <lineage>
        <taxon>Eukaryota</taxon>
        <taxon>Metazoa</taxon>
        <taxon>Chordata</taxon>
        <taxon>Craniata</taxon>
        <taxon>Vertebrata</taxon>
        <taxon>Euteleostomi</taxon>
        <taxon>Mammalia</taxon>
        <taxon>Eutheria</taxon>
        <taxon>Euarchontoglires</taxon>
        <taxon>Glires</taxon>
        <taxon>Rodentia</taxon>
        <taxon>Sciuromorpha</taxon>
        <taxon>Sciuridae</taxon>
        <taxon>Sciurinae</taxon>
        <taxon>Sciurini</taxon>
        <taxon>Sciurus</taxon>
    </lineage>
</organism>
<evidence type="ECO:0000313" key="20">
    <source>
        <dbReference type="EMBL" id="MBZ3871263.1"/>
    </source>
</evidence>
<dbReference type="PANTHER" id="PTHR11406">
    <property type="entry name" value="PHOSPHOGLYCERATE KINASE"/>
    <property type="match status" value="1"/>
</dbReference>
<dbReference type="InterPro" id="IPR015824">
    <property type="entry name" value="Phosphoglycerate_kinase_N"/>
</dbReference>
<dbReference type="GO" id="GO:0006094">
    <property type="term" value="P:gluconeogenesis"/>
    <property type="evidence" value="ECO:0007669"/>
    <property type="project" value="TreeGrafter"/>
</dbReference>
<evidence type="ECO:0000256" key="9">
    <source>
        <dbReference type="ARBA" id="ARBA00022679"/>
    </source>
</evidence>
<sequence>MVSGRLDPKELLKGLDSFLNRDGEVESVDGISKIFDLMKEAQKVACGIYIRSSYSHRAVNPQSSLSKGIAMKYFLILAVAAAGFLPVLETKLFKTQYTKLNTKSTAVQEEIVNTHNALRRRVVPPARNMLKMSWSEEAAGNAKILSKFCDWTDSNPLERRIKNTFCGENVYLGSKSVSWSHVIEIWYNESKNFVYGEWTSTDEDIRTDHYTQPALQHLHPAVRLALPTTKMSLSKKLTLDKLDVKGKRVIMRVDFNVPMKKNHITNNQRIKAAIPSIKYCLDNEAKSVVLMSHLGRPDGVPMPDKYSLEPVAAELKSLLGRDVTFLKDCVGAEVEKACADPAPGSVILLENLRFHLEEEGKGQDPSGNKLKAEPDKIQAFRESLSKLGDVYVNDAFCTTHRAHSSVVGVNLPHKASGFLMKKELEYFARALENPERPFLAILGGAKVADKIQLIKNMLDKVNQMIIGGGMAFTFLKVLNNMEIGASLFDEEGAKIVKEIMAKAEKNGVKMTFPVDFITADKFDENANTGTATVESGIPAGWMGLDCGPESNKTNAQVVSEAKLIVWNGPLGVFEWEAFAKGTKALMDEVVKATSRGCITIIGGGDTATCCAKWDTEDKVSHVSTGGGASLELLEGKALPGVEALSNL</sequence>
<comment type="pathway">
    <text evidence="4 17">Carbohydrate degradation; glycolysis; pyruvate from D-glyceraldehyde 3-phosphate: step 2/5.</text>
</comment>
<dbReference type="SUPFAM" id="SSF53748">
    <property type="entry name" value="Phosphoglycerate kinase"/>
    <property type="match status" value="1"/>
</dbReference>
<evidence type="ECO:0000256" key="11">
    <source>
        <dbReference type="ARBA" id="ARBA00022741"/>
    </source>
</evidence>
<dbReference type="InterPro" id="IPR015911">
    <property type="entry name" value="Phosphoglycerate_kinase_CS"/>
</dbReference>
<comment type="cofactor">
    <cofactor evidence="2">
        <name>Mg(2+)</name>
        <dbReference type="ChEBI" id="CHEBI:18420"/>
    </cofactor>
</comment>
<dbReference type="Gene3D" id="3.40.50.1260">
    <property type="entry name" value="Phosphoglycerate kinase, N-terminal domain"/>
    <property type="match status" value="3"/>
</dbReference>